<evidence type="ECO:0000313" key="1">
    <source>
        <dbReference type="EMBL" id="DAD90481.1"/>
    </source>
</evidence>
<proteinExistence type="predicted"/>
<name>A0A8S5N734_9CAUD</name>
<protein>
    <submittedName>
        <fullName evidence="1">Uncharacterized protein</fullName>
    </submittedName>
</protein>
<dbReference type="EMBL" id="BK015087">
    <property type="protein sequence ID" value="DAD90481.1"/>
    <property type="molecule type" value="Genomic_DNA"/>
</dbReference>
<organism evidence="1">
    <name type="scientific">Siphoviridae sp. ctixZ6</name>
    <dbReference type="NCBI Taxonomy" id="2826437"/>
    <lineage>
        <taxon>Viruses</taxon>
        <taxon>Duplodnaviria</taxon>
        <taxon>Heunggongvirae</taxon>
        <taxon>Uroviricota</taxon>
        <taxon>Caudoviricetes</taxon>
    </lineage>
</organism>
<accession>A0A8S5N734</accession>
<sequence>MRLVQLLNFEHAECLQACEGTLQGRLRPERELLQPLFCRVINPANTVVVY</sequence>
<reference evidence="1" key="1">
    <citation type="journal article" date="2021" name="Proc. Natl. Acad. Sci. U.S.A.">
        <title>A Catalog of Tens of Thousands of Viruses from Human Metagenomes Reveals Hidden Associations with Chronic Diseases.</title>
        <authorList>
            <person name="Tisza M.J."/>
            <person name="Buck C.B."/>
        </authorList>
    </citation>
    <scope>NUCLEOTIDE SEQUENCE</scope>
    <source>
        <strain evidence="1">CtixZ6</strain>
    </source>
</reference>